<dbReference type="GO" id="GO:0000155">
    <property type="term" value="F:phosphorelay sensor kinase activity"/>
    <property type="evidence" value="ECO:0007669"/>
    <property type="project" value="InterPro"/>
</dbReference>
<evidence type="ECO:0000256" key="2">
    <source>
        <dbReference type="ARBA" id="ARBA00012438"/>
    </source>
</evidence>
<keyword evidence="8" id="KW-0902">Two-component regulatory system</keyword>
<dbReference type="CDD" id="cd00075">
    <property type="entry name" value="HATPase"/>
    <property type="match status" value="1"/>
</dbReference>
<dbReference type="eggNOG" id="COG5000">
    <property type="taxonomic scope" value="Bacteria"/>
</dbReference>
<feature type="domain" description="Histidine kinase" evidence="10">
    <location>
        <begin position="276"/>
        <end position="484"/>
    </location>
</feature>
<evidence type="ECO:0000256" key="9">
    <source>
        <dbReference type="SAM" id="Phobius"/>
    </source>
</evidence>
<keyword evidence="9" id="KW-0812">Transmembrane</keyword>
<dbReference type="SUPFAM" id="SSF55874">
    <property type="entry name" value="ATPase domain of HSP90 chaperone/DNA topoisomerase II/histidine kinase"/>
    <property type="match status" value="1"/>
</dbReference>
<keyword evidence="5" id="KW-0547">Nucleotide-binding</keyword>
<dbReference type="InterPro" id="IPR004358">
    <property type="entry name" value="Sig_transdc_His_kin-like_C"/>
</dbReference>
<evidence type="ECO:0000259" key="10">
    <source>
        <dbReference type="PROSITE" id="PS50109"/>
    </source>
</evidence>
<dbReference type="CDD" id="cd00082">
    <property type="entry name" value="HisKA"/>
    <property type="match status" value="1"/>
</dbReference>
<dbReference type="RefSeq" id="WP_015024476.1">
    <property type="nucleotide sequence ID" value="NC_018721.1"/>
</dbReference>
<dbReference type="InterPro" id="IPR003594">
    <property type="entry name" value="HATPase_dom"/>
</dbReference>
<dbReference type="PANTHER" id="PTHR43065:SF10">
    <property type="entry name" value="PEROXIDE STRESS-ACTIVATED HISTIDINE KINASE MAK3"/>
    <property type="match status" value="1"/>
</dbReference>
<dbReference type="InterPro" id="IPR003661">
    <property type="entry name" value="HisK_dim/P_dom"/>
</dbReference>
<dbReference type="InterPro" id="IPR005467">
    <property type="entry name" value="His_kinase_dom"/>
</dbReference>
<gene>
    <name evidence="11" type="ordered locus">P700755_002102</name>
</gene>
<dbReference type="EMBL" id="CP003879">
    <property type="protein sequence ID" value="AFU68895.1"/>
    <property type="molecule type" value="Genomic_DNA"/>
</dbReference>
<feature type="transmembrane region" description="Helical" evidence="9">
    <location>
        <begin position="12"/>
        <end position="35"/>
    </location>
</feature>
<dbReference type="InterPro" id="IPR036097">
    <property type="entry name" value="HisK_dim/P_sf"/>
</dbReference>
<dbReference type="AlphaFoldDB" id="K4ITT4"/>
<evidence type="ECO:0000256" key="8">
    <source>
        <dbReference type="ARBA" id="ARBA00023012"/>
    </source>
</evidence>
<dbReference type="InterPro" id="IPR036890">
    <property type="entry name" value="HATPase_C_sf"/>
</dbReference>
<dbReference type="HOGENOM" id="CLU_043647_0_0_10"/>
<dbReference type="PROSITE" id="PS50109">
    <property type="entry name" value="HIS_KIN"/>
    <property type="match status" value="1"/>
</dbReference>
<keyword evidence="4" id="KW-0808">Transferase</keyword>
<keyword evidence="9" id="KW-0472">Membrane</keyword>
<dbReference type="Pfam" id="PF00512">
    <property type="entry name" value="HisKA"/>
    <property type="match status" value="1"/>
</dbReference>
<dbReference type="SMART" id="SM00387">
    <property type="entry name" value="HATPase_c"/>
    <property type="match status" value="1"/>
</dbReference>
<proteinExistence type="predicted"/>
<dbReference type="EC" id="2.7.13.3" evidence="2"/>
<dbReference type="Gene3D" id="6.10.340.10">
    <property type="match status" value="1"/>
</dbReference>
<dbReference type="PRINTS" id="PR00344">
    <property type="entry name" value="BCTRLSENSOR"/>
</dbReference>
<evidence type="ECO:0000256" key="4">
    <source>
        <dbReference type="ARBA" id="ARBA00022679"/>
    </source>
</evidence>
<dbReference type="Pfam" id="PF02518">
    <property type="entry name" value="HATPase_c"/>
    <property type="match status" value="1"/>
</dbReference>
<dbReference type="GO" id="GO:0005524">
    <property type="term" value="F:ATP binding"/>
    <property type="evidence" value="ECO:0007669"/>
    <property type="project" value="UniProtKB-KW"/>
</dbReference>
<dbReference type="KEGG" id="ptq:P700755_002102"/>
<keyword evidence="9" id="KW-1133">Transmembrane helix</keyword>
<feature type="transmembrane region" description="Helical" evidence="9">
    <location>
        <begin position="182"/>
        <end position="204"/>
    </location>
</feature>
<name>K4ITT4_PSYTT</name>
<comment type="catalytic activity">
    <reaction evidence="1">
        <text>ATP + protein L-histidine = ADP + protein N-phospho-L-histidine.</text>
        <dbReference type="EC" id="2.7.13.3"/>
    </reaction>
</comment>
<keyword evidence="6" id="KW-0418">Kinase</keyword>
<evidence type="ECO:0000256" key="5">
    <source>
        <dbReference type="ARBA" id="ARBA00022741"/>
    </source>
</evidence>
<protein>
    <recommendedName>
        <fullName evidence="2">histidine kinase</fullName>
        <ecNumber evidence="2">2.7.13.3</ecNumber>
    </recommendedName>
</protein>
<evidence type="ECO:0000256" key="7">
    <source>
        <dbReference type="ARBA" id="ARBA00022840"/>
    </source>
</evidence>
<evidence type="ECO:0000256" key="6">
    <source>
        <dbReference type="ARBA" id="ARBA00022777"/>
    </source>
</evidence>
<dbReference type="OrthoDB" id="9776727at2"/>
<accession>K4ITT4</accession>
<evidence type="ECO:0000313" key="12">
    <source>
        <dbReference type="Proteomes" id="UP000008514"/>
    </source>
</evidence>
<evidence type="ECO:0000256" key="3">
    <source>
        <dbReference type="ARBA" id="ARBA00022553"/>
    </source>
</evidence>
<reference evidence="11" key="2">
    <citation type="submission" date="2012-09" db="EMBL/GenBank/DDBJ databases">
        <title>The complete sequence of Psychroflexus torquis an extreme psychrophile from sea-ice that is stimulated by light.</title>
        <authorList>
            <person name="Feng S."/>
            <person name="Powell S.M."/>
            <person name="Bowman J.P."/>
        </authorList>
    </citation>
    <scope>NUCLEOTIDE SEQUENCE [LARGE SCALE GENOMIC DNA]</scope>
    <source>
        <strain evidence="11">ATCC 700755</strain>
    </source>
</reference>
<dbReference type="STRING" id="313595.P700755_002102"/>
<keyword evidence="7" id="KW-0067">ATP-binding</keyword>
<dbReference type="Proteomes" id="UP000008514">
    <property type="component" value="Chromosome"/>
</dbReference>
<dbReference type="SMART" id="SM00388">
    <property type="entry name" value="HisKA"/>
    <property type="match status" value="1"/>
</dbReference>
<evidence type="ECO:0000256" key="1">
    <source>
        <dbReference type="ARBA" id="ARBA00000085"/>
    </source>
</evidence>
<keyword evidence="12" id="KW-1185">Reference proteome</keyword>
<organism evidence="11 12">
    <name type="scientific">Psychroflexus torquis (strain ATCC 700755 / CIP 106069 / ACAM 623)</name>
    <dbReference type="NCBI Taxonomy" id="313595"/>
    <lineage>
        <taxon>Bacteria</taxon>
        <taxon>Pseudomonadati</taxon>
        <taxon>Bacteroidota</taxon>
        <taxon>Flavobacteriia</taxon>
        <taxon>Flavobacteriales</taxon>
        <taxon>Flavobacteriaceae</taxon>
        <taxon>Psychroflexus</taxon>
    </lineage>
</organism>
<reference evidence="11" key="1">
    <citation type="submission" date="2006-03" db="EMBL/GenBank/DDBJ databases">
        <authorList>
            <person name="Bowman J."/>
            <person name="Ferriera S."/>
            <person name="Johnson J."/>
            <person name="Kravitz S."/>
            <person name="Halpern A."/>
            <person name="Remington K."/>
            <person name="Beeson K."/>
            <person name="Tran B."/>
            <person name="Rogers Y.-H."/>
            <person name="Friedman R."/>
            <person name="Venter J.C."/>
        </authorList>
    </citation>
    <scope>NUCLEOTIDE SEQUENCE [LARGE SCALE GENOMIC DNA]</scope>
    <source>
        <strain evidence="11">ATCC 700755</strain>
    </source>
</reference>
<evidence type="ECO:0000313" key="11">
    <source>
        <dbReference type="EMBL" id="AFU68895.1"/>
    </source>
</evidence>
<sequence length="488" mass="56544">MFNYKKSLRTRIFISMIALVVAASILIAGVTIYQFTQEAKELHREKLNRKENAIRANINYVLRTTTYPVDTKNLSLIFKEKIYEIQDIHNTEINIYDLDGYLLKSSFATFYMDSVETRMEPEKVESLENSAEKKYVDNFKINDQNYQSSYTYILDNYFKPIGILNLPYIEDDGFLEQELRGFLILLSQVYLIMLISAIVLAYFLSKYITRSLQSVSQKIIKTRLDQPNPKISLEEISYEIRPLIKAYNEMIDELEISALKLAKTEREEAWRQMARQVAHEIKNPLTPMRLSMQSFERKFNPNDPQIKERVNEFSKTIVQQIDNLSAIASAFSDFAKMPAQQNETLNAVEILRLALEIFNENHIHFNPEKENIKIKFDRNQLIRIITNLVKNALQATEHLENPVIEVKISTQEDDVMISVEDNGSGIPIDMQERIFEPRFTTKSSGMGLGLGMVKNIIETYKGDIKLTSKLEEGTIFTLKLPKSNTHDI</sequence>
<dbReference type="Gene3D" id="3.30.565.10">
    <property type="entry name" value="Histidine kinase-like ATPase, C-terminal domain"/>
    <property type="match status" value="1"/>
</dbReference>
<dbReference type="SUPFAM" id="SSF47384">
    <property type="entry name" value="Homodimeric domain of signal transducing histidine kinase"/>
    <property type="match status" value="1"/>
</dbReference>
<dbReference type="PANTHER" id="PTHR43065">
    <property type="entry name" value="SENSOR HISTIDINE KINASE"/>
    <property type="match status" value="1"/>
</dbReference>
<keyword evidence="3" id="KW-0597">Phosphoprotein</keyword>
<dbReference type="Gene3D" id="1.10.287.130">
    <property type="match status" value="1"/>
</dbReference>